<dbReference type="Proteomes" id="UP000070427">
    <property type="component" value="Unassembled WGS sequence"/>
</dbReference>
<dbReference type="GO" id="GO:0016787">
    <property type="term" value="F:hydrolase activity"/>
    <property type="evidence" value="ECO:0007669"/>
    <property type="project" value="InterPro"/>
</dbReference>
<dbReference type="Pfam" id="PF00149">
    <property type="entry name" value="Metallophos"/>
    <property type="match status" value="1"/>
</dbReference>
<proteinExistence type="predicted"/>
<dbReference type="STRING" id="520764.AN618_18660"/>
<gene>
    <name evidence="2" type="ORF">AN618_18660</name>
</gene>
<dbReference type="InParanoid" id="A0A140L4M3"/>
<comment type="caution">
    <text evidence="2">The sequence shown here is derived from an EMBL/GenBank/DDBJ whole genome shotgun (WGS) entry which is preliminary data.</text>
</comment>
<dbReference type="SUPFAM" id="SSF56300">
    <property type="entry name" value="Metallo-dependent phosphatases"/>
    <property type="match status" value="1"/>
</dbReference>
<dbReference type="AlphaFoldDB" id="A0A140L4M3"/>
<protein>
    <recommendedName>
        <fullName evidence="1">Calcineurin-like phosphoesterase domain-containing protein</fullName>
    </recommendedName>
</protein>
<keyword evidence="3" id="KW-1185">Reference proteome</keyword>
<dbReference type="Gene3D" id="3.60.21.10">
    <property type="match status" value="1"/>
</dbReference>
<evidence type="ECO:0000313" key="2">
    <source>
        <dbReference type="EMBL" id="KXG75498.1"/>
    </source>
</evidence>
<reference evidence="2 3" key="1">
    <citation type="submission" date="2015-12" db="EMBL/GenBank/DDBJ databases">
        <title>Draft genome sequnece of Fervidicola ferrireducens strain Y170.</title>
        <authorList>
            <person name="Patel B.K."/>
        </authorList>
    </citation>
    <scope>NUCLEOTIDE SEQUENCE [LARGE SCALE GENOMIC DNA]</scope>
    <source>
        <strain evidence="2 3">Y170</strain>
    </source>
</reference>
<evidence type="ECO:0000313" key="3">
    <source>
        <dbReference type="Proteomes" id="UP000070427"/>
    </source>
</evidence>
<dbReference type="InterPro" id="IPR029052">
    <property type="entry name" value="Metallo-depent_PP-like"/>
</dbReference>
<name>A0A140L4M3_9FIRM</name>
<evidence type="ECO:0000259" key="1">
    <source>
        <dbReference type="Pfam" id="PF00149"/>
    </source>
</evidence>
<sequence length="198" mass="21996">MVFLCMADLHGSMPPISGFAGRPDAILLLGDLEWAVEKIAEIFPDVPMFGVPGNHDSRIDPFYGIPVENLHGRVVEFRGVKIGGLGGCLRYKPFGGYLFWDEEYREILEKMLPVDILISHCPPAGLPWCDPPFRRTAYHEAHEGSAAMAEYILRTDPAIVLCGHLHISAAARMGKTLVRVIHGVEQFTCHQLDQPHVV</sequence>
<accession>A0A140L4M3</accession>
<dbReference type="EMBL" id="LOED01000026">
    <property type="protein sequence ID" value="KXG75498.1"/>
    <property type="molecule type" value="Genomic_DNA"/>
</dbReference>
<feature type="domain" description="Calcineurin-like phosphoesterase" evidence="1">
    <location>
        <begin position="1"/>
        <end position="167"/>
    </location>
</feature>
<dbReference type="InterPro" id="IPR004843">
    <property type="entry name" value="Calcineurin-like_PHP"/>
</dbReference>
<organism evidence="2 3">
    <name type="scientific">Fervidicola ferrireducens</name>
    <dbReference type="NCBI Taxonomy" id="520764"/>
    <lineage>
        <taxon>Bacteria</taxon>
        <taxon>Bacillati</taxon>
        <taxon>Bacillota</taxon>
        <taxon>Clostridia</taxon>
        <taxon>Thermosediminibacterales</taxon>
        <taxon>Thermosediminibacteraceae</taxon>
        <taxon>Fervidicola</taxon>
    </lineage>
</organism>